<dbReference type="Proteomes" id="UP000000844">
    <property type="component" value="Chromosome"/>
</dbReference>
<dbReference type="Pfam" id="PF01814">
    <property type="entry name" value="Hemerythrin"/>
    <property type="match status" value="1"/>
</dbReference>
<dbReference type="STRING" id="446470.Snas_2794"/>
<dbReference type="KEGG" id="sna:Snas_2794"/>
<dbReference type="InterPro" id="IPR012312">
    <property type="entry name" value="Hemerythrin-like"/>
</dbReference>
<dbReference type="HOGENOM" id="CLU_1685500_0_0_11"/>
<gene>
    <name evidence="2" type="ordered locus">Snas_2794</name>
</gene>
<keyword evidence="3" id="KW-1185">Reference proteome</keyword>
<dbReference type="Gene3D" id="1.20.120.520">
    <property type="entry name" value="nmb1532 protein domain like"/>
    <property type="match status" value="1"/>
</dbReference>
<dbReference type="PANTHER" id="PTHR35585:SF1">
    <property type="entry name" value="HHE DOMAIN PROTEIN (AFU_ORTHOLOGUE AFUA_4G00730)"/>
    <property type="match status" value="1"/>
</dbReference>
<accession>D3Q896</accession>
<dbReference type="AlphaFoldDB" id="D3Q896"/>
<dbReference type="RefSeq" id="WP_013018041.1">
    <property type="nucleotide sequence ID" value="NC_013947.1"/>
</dbReference>
<sequence>MNAVAAITHDHDDIRDLIDRIGQDEQDAEFLISQLRLRLAAHDAATETQVYRELLRESPACSELVGTRTVQHRELEAKLDNVERDLGTADFSRSLTMFSHKVASEMESEESTVLPVLRQVFTSEWLDEVGRRYELRWLAEMDARIRQRDAAQEPTA</sequence>
<dbReference type="EMBL" id="CP001778">
    <property type="protein sequence ID" value="ADD42470.1"/>
    <property type="molecule type" value="Genomic_DNA"/>
</dbReference>
<protein>
    <recommendedName>
        <fullName evidence="1">Hemerythrin-like domain-containing protein</fullName>
    </recommendedName>
</protein>
<organism evidence="2 3">
    <name type="scientific">Stackebrandtia nassauensis (strain DSM 44728 / CIP 108903 / NRRL B-16338 / NBRC 102104 / LLR-40K-21)</name>
    <dbReference type="NCBI Taxonomy" id="446470"/>
    <lineage>
        <taxon>Bacteria</taxon>
        <taxon>Bacillati</taxon>
        <taxon>Actinomycetota</taxon>
        <taxon>Actinomycetes</taxon>
        <taxon>Glycomycetales</taxon>
        <taxon>Glycomycetaceae</taxon>
        <taxon>Stackebrandtia</taxon>
    </lineage>
</organism>
<name>D3Q896_STANL</name>
<evidence type="ECO:0000259" key="1">
    <source>
        <dbReference type="Pfam" id="PF01814"/>
    </source>
</evidence>
<feature type="domain" description="Hemerythrin-like" evidence="1">
    <location>
        <begin position="3"/>
        <end position="117"/>
    </location>
</feature>
<evidence type="ECO:0000313" key="3">
    <source>
        <dbReference type="Proteomes" id="UP000000844"/>
    </source>
</evidence>
<reference evidence="2 3" key="1">
    <citation type="journal article" date="2009" name="Stand. Genomic Sci.">
        <title>Complete genome sequence of Stackebrandtia nassauensis type strain (LLR-40K-21).</title>
        <authorList>
            <person name="Munk C."/>
            <person name="Lapidus A."/>
            <person name="Copeland A."/>
            <person name="Jando M."/>
            <person name="Mayilraj S."/>
            <person name="Glavina Del Rio T."/>
            <person name="Nolan M."/>
            <person name="Chen F."/>
            <person name="Lucas S."/>
            <person name="Tice H."/>
            <person name="Cheng J.F."/>
            <person name="Han C."/>
            <person name="Detter J.C."/>
            <person name="Bruce D."/>
            <person name="Goodwin L."/>
            <person name="Chain P."/>
            <person name="Pitluck S."/>
            <person name="Goker M."/>
            <person name="Ovchinikova G."/>
            <person name="Pati A."/>
            <person name="Ivanova N."/>
            <person name="Mavromatis K."/>
            <person name="Chen A."/>
            <person name="Palaniappan K."/>
            <person name="Land M."/>
            <person name="Hauser L."/>
            <person name="Chang Y.J."/>
            <person name="Jeffries C.D."/>
            <person name="Bristow J."/>
            <person name="Eisen J.A."/>
            <person name="Markowitz V."/>
            <person name="Hugenholtz P."/>
            <person name="Kyrpides N.C."/>
            <person name="Klenk H.P."/>
        </authorList>
    </citation>
    <scope>NUCLEOTIDE SEQUENCE [LARGE SCALE GENOMIC DNA]</scope>
    <source>
        <strain evidence="3">DSM 44728 / CIP 108903 / NRRL B-16338 / NBRC 102104 / LLR-40K-21</strain>
    </source>
</reference>
<proteinExistence type="predicted"/>
<evidence type="ECO:0000313" key="2">
    <source>
        <dbReference type="EMBL" id="ADD42470.1"/>
    </source>
</evidence>
<dbReference type="PANTHER" id="PTHR35585">
    <property type="entry name" value="HHE DOMAIN PROTEIN (AFU_ORTHOLOGUE AFUA_4G00730)"/>
    <property type="match status" value="1"/>
</dbReference>